<name>A0ABQ2UWP3_9ACTN</name>
<accession>A0ABQ2UWP3</accession>
<proteinExistence type="predicted"/>
<dbReference type="Gene3D" id="3.20.20.80">
    <property type="entry name" value="Glycosidases"/>
    <property type="match status" value="1"/>
</dbReference>
<dbReference type="InterPro" id="IPR011583">
    <property type="entry name" value="Chitinase_II/V-like_cat"/>
</dbReference>
<dbReference type="PROSITE" id="PS51910">
    <property type="entry name" value="GH18_2"/>
    <property type="match status" value="1"/>
</dbReference>
<keyword evidence="3" id="KW-0624">Polysaccharide degradation</keyword>
<keyword evidence="6" id="KW-1185">Reference proteome</keyword>
<evidence type="ECO:0000313" key="5">
    <source>
        <dbReference type="EMBL" id="GGU55738.1"/>
    </source>
</evidence>
<dbReference type="SMART" id="SM00636">
    <property type="entry name" value="Glyco_18"/>
    <property type="match status" value="1"/>
</dbReference>
<dbReference type="PANTHER" id="PTHR11177">
    <property type="entry name" value="CHITINASE"/>
    <property type="match status" value="1"/>
</dbReference>
<dbReference type="SUPFAM" id="SSF54556">
    <property type="entry name" value="Chitinase insertion domain"/>
    <property type="match status" value="1"/>
</dbReference>
<reference evidence="6" key="1">
    <citation type="journal article" date="2019" name="Int. J. Syst. Evol. Microbiol.">
        <title>The Global Catalogue of Microorganisms (GCM) 10K type strain sequencing project: providing services to taxonomists for standard genome sequencing and annotation.</title>
        <authorList>
            <consortium name="The Broad Institute Genomics Platform"/>
            <consortium name="The Broad Institute Genome Sequencing Center for Infectious Disease"/>
            <person name="Wu L."/>
            <person name="Ma J."/>
        </authorList>
    </citation>
    <scope>NUCLEOTIDE SEQUENCE [LARGE SCALE GENOMIC DNA]</scope>
    <source>
        <strain evidence="6">JCM 3399</strain>
    </source>
</reference>
<gene>
    <name evidence="5" type="ORF">GCM10010211_20660</name>
</gene>
<evidence type="ECO:0000259" key="4">
    <source>
        <dbReference type="PROSITE" id="PS51910"/>
    </source>
</evidence>
<organism evidence="5 6">
    <name type="scientific">Streptomyces albospinus</name>
    <dbReference type="NCBI Taxonomy" id="285515"/>
    <lineage>
        <taxon>Bacteria</taxon>
        <taxon>Bacillati</taxon>
        <taxon>Actinomycetota</taxon>
        <taxon>Actinomycetes</taxon>
        <taxon>Kitasatosporales</taxon>
        <taxon>Streptomycetaceae</taxon>
        <taxon>Streptomyces</taxon>
    </lineage>
</organism>
<sequence>MSDSKFVQADPATQRTYQQTGFHPATADSQLSYTSNRVAKPVYNTYEPGGFEVSGYLTDWAQYDGRLQEDPNPANAGRGADLAQLLASPTAYDRVVVQSAAIVGDRGEKQQVIARAAEQFGRTAGQVTFIDPWGDCQAYTNCGFAGWRDIQLPRDFQQEKVQGLLGGLRELAKRSTEAGRTLQVAFNIGGPEMSEAFHRVARDRQQRTVFVDSVVDIFNRFPTLFDEVDIDWEYPGVAGARGSEYGEEDPANYAALIGELRRALDVAGRRDAKIGIALSSDTAVLRTMKVSALVDAGADRLNVMTYDFFGTPWADGLGHHAGIYGTPGSESTTSLEGAVQFLLEAGIDSRSIHVGWASYGRSARGATMTSISPLAGTCDSEGRGLTLGTFESGVAEWPDIITNYLDLETGQGRNGYTLYTDTVANADFLYNHESRVFMSLDTPRTVKAKAEYVVQHNLGGMFAWQGDLDNGLLLNAAREGLGQKLTEQTIAMEPLYTPGPETA</sequence>
<dbReference type="InterPro" id="IPR050314">
    <property type="entry name" value="Glycosyl_Hydrlase_18"/>
</dbReference>
<keyword evidence="3" id="KW-0119">Carbohydrate metabolism</keyword>
<evidence type="ECO:0000256" key="1">
    <source>
        <dbReference type="ARBA" id="ARBA00000822"/>
    </source>
</evidence>
<evidence type="ECO:0000256" key="2">
    <source>
        <dbReference type="ARBA" id="ARBA00012729"/>
    </source>
</evidence>
<dbReference type="Proteomes" id="UP000654471">
    <property type="component" value="Unassembled WGS sequence"/>
</dbReference>
<evidence type="ECO:0000256" key="3">
    <source>
        <dbReference type="ARBA" id="ARBA00023024"/>
    </source>
</evidence>
<dbReference type="SUPFAM" id="SSF51445">
    <property type="entry name" value="(Trans)glycosidases"/>
    <property type="match status" value="1"/>
</dbReference>
<dbReference type="InterPro" id="IPR017853">
    <property type="entry name" value="GH"/>
</dbReference>
<feature type="domain" description="GH18" evidence="4">
    <location>
        <begin position="51"/>
        <end position="484"/>
    </location>
</feature>
<dbReference type="EC" id="3.2.1.14" evidence="2"/>
<keyword evidence="3" id="KW-0146">Chitin degradation</keyword>
<dbReference type="Gene3D" id="3.10.50.10">
    <property type="match status" value="1"/>
</dbReference>
<comment type="caution">
    <text evidence="5">The sequence shown here is derived from an EMBL/GenBank/DDBJ whole genome shotgun (WGS) entry which is preliminary data.</text>
</comment>
<dbReference type="EMBL" id="BMRP01000005">
    <property type="protein sequence ID" value="GGU55738.1"/>
    <property type="molecule type" value="Genomic_DNA"/>
</dbReference>
<comment type="catalytic activity">
    <reaction evidence="1">
        <text>Random endo-hydrolysis of N-acetyl-beta-D-glucosaminide (1-&gt;4)-beta-linkages in chitin and chitodextrins.</text>
        <dbReference type="EC" id="3.2.1.14"/>
    </reaction>
</comment>
<dbReference type="InterPro" id="IPR001223">
    <property type="entry name" value="Glyco_hydro18_cat"/>
</dbReference>
<dbReference type="RefSeq" id="WP_189298629.1">
    <property type="nucleotide sequence ID" value="NZ_BMRP01000005.1"/>
</dbReference>
<evidence type="ECO:0000313" key="6">
    <source>
        <dbReference type="Proteomes" id="UP000654471"/>
    </source>
</evidence>
<protein>
    <recommendedName>
        <fullName evidence="2">chitinase</fullName>
        <ecNumber evidence="2">3.2.1.14</ecNumber>
    </recommendedName>
</protein>
<dbReference type="Pfam" id="PF00704">
    <property type="entry name" value="Glyco_hydro_18"/>
    <property type="match status" value="1"/>
</dbReference>
<dbReference type="PANTHER" id="PTHR11177:SF317">
    <property type="entry name" value="CHITINASE 12-RELATED"/>
    <property type="match status" value="1"/>
</dbReference>
<dbReference type="InterPro" id="IPR029070">
    <property type="entry name" value="Chitinase_insertion_sf"/>
</dbReference>